<dbReference type="RefSeq" id="WP_115855693.1">
    <property type="nucleotide sequence ID" value="NZ_QRDJ01000013.1"/>
</dbReference>
<gene>
    <name evidence="1" type="ORF">C8D72_3485</name>
</gene>
<comment type="caution">
    <text evidence="1">The sequence shown here is derived from an EMBL/GenBank/DDBJ whole genome shotgun (WGS) entry which is preliminary data.</text>
</comment>
<evidence type="ECO:0000313" key="1">
    <source>
        <dbReference type="EMBL" id="REC93326.1"/>
    </source>
</evidence>
<organism evidence="1 2">
    <name type="scientific">Kushneria indalinina DSM 14324</name>
    <dbReference type="NCBI Taxonomy" id="1122140"/>
    <lineage>
        <taxon>Bacteria</taxon>
        <taxon>Pseudomonadati</taxon>
        <taxon>Pseudomonadota</taxon>
        <taxon>Gammaproteobacteria</taxon>
        <taxon>Oceanospirillales</taxon>
        <taxon>Halomonadaceae</taxon>
        <taxon>Kushneria</taxon>
    </lineage>
</organism>
<dbReference type="AlphaFoldDB" id="A0A3D9DRM1"/>
<sequence length="108" mass="12183">MNIKTIFATAAISFAIAGCGNDDGESFVGTWKGYSDSKDADFTYQIEKERSTFNVHRQMLSYEPDFYKATAIDKNTLKLEDGDVLSYNEENDTVFARADDVTLDRTQQ</sequence>
<dbReference type="Proteomes" id="UP000256334">
    <property type="component" value="Unassembled WGS sequence"/>
</dbReference>
<dbReference type="OrthoDB" id="6000589at2"/>
<name>A0A3D9DRM1_9GAMM</name>
<accession>A0A3D9DRM1</accession>
<evidence type="ECO:0000313" key="2">
    <source>
        <dbReference type="Proteomes" id="UP000256334"/>
    </source>
</evidence>
<reference evidence="1 2" key="1">
    <citation type="submission" date="2018-07" db="EMBL/GenBank/DDBJ databases">
        <title>Genomic Encyclopedia of Type Strains, Phase IV (KMG-IV): sequencing the most valuable type-strain genomes for metagenomic binning, comparative biology and taxonomic classification.</title>
        <authorList>
            <person name="Goeker M."/>
        </authorList>
    </citation>
    <scope>NUCLEOTIDE SEQUENCE [LARGE SCALE GENOMIC DNA]</scope>
    <source>
        <strain evidence="1 2">DSM 14324</strain>
    </source>
</reference>
<dbReference type="EMBL" id="QRDJ01000013">
    <property type="protein sequence ID" value="REC93326.1"/>
    <property type="molecule type" value="Genomic_DNA"/>
</dbReference>
<dbReference type="PROSITE" id="PS51257">
    <property type="entry name" value="PROKAR_LIPOPROTEIN"/>
    <property type="match status" value="1"/>
</dbReference>
<protein>
    <recommendedName>
        <fullName evidence="3">Lipoprotein</fullName>
    </recommendedName>
</protein>
<proteinExistence type="predicted"/>
<evidence type="ECO:0008006" key="3">
    <source>
        <dbReference type="Google" id="ProtNLM"/>
    </source>
</evidence>
<keyword evidence="2" id="KW-1185">Reference proteome</keyword>